<dbReference type="VEuPathDB" id="PiroplasmaDB:BOVATA_002470"/>
<evidence type="ECO:0000313" key="5">
    <source>
        <dbReference type="Proteomes" id="UP000236319"/>
    </source>
</evidence>
<proteinExistence type="inferred from homology"/>
<feature type="region of interest" description="Disordered" evidence="3">
    <location>
        <begin position="267"/>
        <end position="606"/>
    </location>
</feature>
<evidence type="ECO:0000256" key="3">
    <source>
        <dbReference type="SAM" id="MobiDB-lite"/>
    </source>
</evidence>
<dbReference type="RefSeq" id="XP_028864997.1">
    <property type="nucleotide sequence ID" value="XM_029009164.1"/>
</dbReference>
<dbReference type="GO" id="GO:0047429">
    <property type="term" value="F:nucleoside triphosphate diphosphatase activity"/>
    <property type="evidence" value="ECO:0007669"/>
    <property type="project" value="InterPro"/>
</dbReference>
<dbReference type="AlphaFoldDB" id="A0A2H6K6X8"/>
<sequence>MAKKTLMSLGTRFSGPGGDWIMLASESDLRAYVLRQHLGITNILMLRSNFDENLVLEPGETPYNYAVKTADEKARIVADRVFNHEQNGGHNAFRNEVRSPFGSVPDDFDFDKVKFVIGADTVCWCKDEVFGKPKDRTAARDQLRAYQKYDPVMVTGVSIYVEDRLKDRNMKRICSFYERTLVHFTDLSNDEIEAYLDTGEYKGVAGSCNYTALGETLVQWVEGSYTAAVGIPTHQFAYEICSYLNEGTNLHYLVADGETGALRVRARGKRSPGDEVEVVSTAPATSEEETASAGEEETEELETANVEGNPRAGRRRREAPGPEPELPEEQLQEGQEESQEEYPVEVVPARDENGEQRDEDEQEGQLGKETEENEMKNEESEESENEVEPNPEEENTVRSEEENGRESDEYEGEEEDEEDEEEEEEGENEAMETTRAGRGRRSLPVELAGRDSELENFEGSEPGDNAGSENLETTEEGIPESRSGEVFDEDEDQYDEDTLSSVGPENDEYTGDMEDLEGTGGEATPSAPSELSPRGGDVERELESGTSEEVLPEEVLPEEEEVPLEEEGVPVGTPEEESPEMEETLEQKENMEETVSENGLEDEDED</sequence>
<dbReference type="PANTHER" id="PTHR43213:SF5">
    <property type="entry name" value="BIFUNCTIONAL DTTP_UTP PYROPHOSPHATASE_METHYLTRANSFERASE PROTEIN-RELATED"/>
    <property type="match status" value="1"/>
</dbReference>
<dbReference type="PANTHER" id="PTHR43213">
    <property type="entry name" value="BIFUNCTIONAL DTTP/UTP PYROPHOSPHATASE/METHYLTRANSFERASE PROTEIN-RELATED"/>
    <property type="match status" value="1"/>
</dbReference>
<keyword evidence="2" id="KW-0378">Hydrolase</keyword>
<dbReference type="Proteomes" id="UP000236319">
    <property type="component" value="Unassembled WGS sequence"/>
</dbReference>
<protein>
    <submittedName>
        <fullName evidence="4">Septum formation MAF, putative</fullName>
    </submittedName>
</protein>
<name>A0A2H6K6X8_9APIC</name>
<evidence type="ECO:0000256" key="2">
    <source>
        <dbReference type="ARBA" id="ARBA00022801"/>
    </source>
</evidence>
<dbReference type="OrthoDB" id="10267058at2759"/>
<dbReference type="Gene3D" id="3.90.950.10">
    <property type="match status" value="1"/>
</dbReference>
<feature type="compositionally biased region" description="Acidic residues" evidence="3">
    <location>
        <begin position="408"/>
        <end position="430"/>
    </location>
</feature>
<dbReference type="InterPro" id="IPR003697">
    <property type="entry name" value="Maf-like"/>
</dbReference>
<feature type="compositionally biased region" description="Acidic residues" evidence="3">
    <location>
        <begin position="550"/>
        <end position="584"/>
    </location>
</feature>
<accession>A0A2H6K6X8</accession>
<keyword evidence="5" id="KW-1185">Reference proteome</keyword>
<feature type="compositionally biased region" description="Acidic residues" evidence="3">
    <location>
        <begin position="286"/>
        <end position="302"/>
    </location>
</feature>
<gene>
    <name evidence="4" type="ORF">BOVATA_002470</name>
</gene>
<feature type="compositionally biased region" description="Basic and acidic residues" evidence="3">
    <location>
        <begin position="366"/>
        <end position="378"/>
    </location>
</feature>
<feature type="compositionally biased region" description="Acidic residues" evidence="3">
    <location>
        <begin position="486"/>
        <end position="498"/>
    </location>
</feature>
<dbReference type="GeneID" id="39872524"/>
<reference evidence="4 5" key="1">
    <citation type="journal article" date="2017" name="BMC Genomics">
        <title>Whole-genome assembly of Babesia ovata and comparative genomics between closely related pathogens.</title>
        <authorList>
            <person name="Yamagishi J."/>
            <person name="Asada M."/>
            <person name="Hakimi H."/>
            <person name="Tanaka T.Q."/>
            <person name="Sugimoto C."/>
            <person name="Kawazu S."/>
        </authorList>
    </citation>
    <scope>NUCLEOTIDE SEQUENCE [LARGE SCALE GENOMIC DNA]</scope>
    <source>
        <strain evidence="4 5">Miyake</strain>
    </source>
</reference>
<evidence type="ECO:0000256" key="1">
    <source>
        <dbReference type="ARBA" id="ARBA00001968"/>
    </source>
</evidence>
<feature type="compositionally biased region" description="Acidic residues" evidence="3">
    <location>
        <begin position="505"/>
        <end position="517"/>
    </location>
</feature>
<feature type="compositionally biased region" description="Acidic residues" evidence="3">
    <location>
        <begin position="379"/>
        <end position="394"/>
    </location>
</feature>
<dbReference type="InterPro" id="IPR029001">
    <property type="entry name" value="ITPase-like_fam"/>
</dbReference>
<comment type="caution">
    <text evidence="4">The sequence shown here is derived from an EMBL/GenBank/DDBJ whole genome shotgun (WGS) entry which is preliminary data.</text>
</comment>
<feature type="compositionally biased region" description="Basic and acidic residues" evidence="3">
    <location>
        <begin position="395"/>
        <end position="407"/>
    </location>
</feature>
<dbReference type="EMBL" id="BDSA01000001">
    <property type="protein sequence ID" value="GBE58754.1"/>
    <property type="molecule type" value="Genomic_DNA"/>
</dbReference>
<organism evidence="4 5">
    <name type="scientific">Babesia ovata</name>
    <dbReference type="NCBI Taxonomy" id="189622"/>
    <lineage>
        <taxon>Eukaryota</taxon>
        <taxon>Sar</taxon>
        <taxon>Alveolata</taxon>
        <taxon>Apicomplexa</taxon>
        <taxon>Aconoidasida</taxon>
        <taxon>Piroplasmida</taxon>
        <taxon>Babesiidae</taxon>
        <taxon>Babesia</taxon>
    </lineage>
</organism>
<feature type="compositionally biased region" description="Acidic residues" evidence="3">
    <location>
        <begin position="592"/>
        <end position="606"/>
    </location>
</feature>
<dbReference type="SUPFAM" id="SSF52972">
    <property type="entry name" value="ITPase-like"/>
    <property type="match status" value="1"/>
</dbReference>
<evidence type="ECO:0000313" key="4">
    <source>
        <dbReference type="EMBL" id="GBE58754.1"/>
    </source>
</evidence>
<dbReference type="Pfam" id="PF02545">
    <property type="entry name" value="Maf"/>
    <property type="match status" value="1"/>
</dbReference>
<feature type="compositionally biased region" description="Acidic residues" evidence="3">
    <location>
        <begin position="325"/>
        <end position="343"/>
    </location>
</feature>
<dbReference type="HAMAP" id="MF_00528">
    <property type="entry name" value="Maf"/>
    <property type="match status" value="1"/>
</dbReference>
<comment type="cofactor">
    <cofactor evidence="1">
        <name>a divalent metal cation</name>
        <dbReference type="ChEBI" id="CHEBI:60240"/>
    </cofactor>
</comment>